<dbReference type="RefSeq" id="WP_073286035.1">
    <property type="nucleotide sequence ID" value="NZ_FRCP01000009.1"/>
</dbReference>
<accession>A0A1M7I7S3</accession>
<dbReference type="OrthoDB" id="9803968at2"/>
<dbReference type="Pfam" id="PF00501">
    <property type="entry name" value="AMP-binding"/>
    <property type="match status" value="2"/>
</dbReference>
<dbReference type="AlphaFoldDB" id="A0A1M7I7S3"/>
<name>A0A1M7I7S3_9FIRM</name>
<feature type="domain" description="AMP-dependent synthetase/ligase" evidence="3">
    <location>
        <begin position="10"/>
        <end position="104"/>
    </location>
</feature>
<dbReference type="EMBL" id="FRCP01000009">
    <property type="protein sequence ID" value="SHM36745.1"/>
    <property type="molecule type" value="Genomic_DNA"/>
</dbReference>
<evidence type="ECO:0000256" key="1">
    <source>
        <dbReference type="ARBA" id="ARBA00006432"/>
    </source>
</evidence>
<dbReference type="Proteomes" id="UP000184038">
    <property type="component" value="Unassembled WGS sequence"/>
</dbReference>
<keyword evidence="2" id="KW-0436">Ligase</keyword>
<feature type="domain" description="AMP-binding enzyme C-terminal" evidence="4">
    <location>
        <begin position="375"/>
        <end position="442"/>
    </location>
</feature>
<dbReference type="SUPFAM" id="SSF56801">
    <property type="entry name" value="Acetyl-CoA synthetase-like"/>
    <property type="match status" value="1"/>
</dbReference>
<dbReference type="InterPro" id="IPR025110">
    <property type="entry name" value="AMP-bd_C"/>
</dbReference>
<evidence type="ECO:0000313" key="6">
    <source>
        <dbReference type="Proteomes" id="UP000184038"/>
    </source>
</evidence>
<evidence type="ECO:0000256" key="2">
    <source>
        <dbReference type="ARBA" id="ARBA00022598"/>
    </source>
</evidence>
<dbReference type="PANTHER" id="PTHR43201">
    <property type="entry name" value="ACYL-COA SYNTHETASE"/>
    <property type="match status" value="1"/>
</dbReference>
<reference evidence="5 6" key="1">
    <citation type="submission" date="2016-11" db="EMBL/GenBank/DDBJ databases">
        <authorList>
            <person name="Jaros S."/>
            <person name="Januszkiewicz K."/>
            <person name="Wedrychowicz H."/>
        </authorList>
    </citation>
    <scope>NUCLEOTIDE SEQUENCE [LARGE SCALE GENOMIC DNA]</scope>
    <source>
        <strain evidence="5 6">DSM 15930</strain>
    </source>
</reference>
<dbReference type="InterPro" id="IPR000873">
    <property type="entry name" value="AMP-dep_synth/lig_dom"/>
</dbReference>
<dbReference type="InterPro" id="IPR045851">
    <property type="entry name" value="AMP-bd_C_sf"/>
</dbReference>
<proteinExistence type="inferred from homology"/>
<dbReference type="GO" id="GO:0031956">
    <property type="term" value="F:medium-chain fatty acid-CoA ligase activity"/>
    <property type="evidence" value="ECO:0007669"/>
    <property type="project" value="TreeGrafter"/>
</dbReference>
<gene>
    <name evidence="5" type="ORF">SAMN02746066_01713</name>
</gene>
<dbReference type="InterPro" id="IPR042099">
    <property type="entry name" value="ANL_N_sf"/>
</dbReference>
<dbReference type="Pfam" id="PF13193">
    <property type="entry name" value="AMP-binding_C"/>
    <property type="match status" value="1"/>
</dbReference>
<evidence type="ECO:0000313" key="5">
    <source>
        <dbReference type="EMBL" id="SHM36745.1"/>
    </source>
</evidence>
<evidence type="ECO:0000259" key="4">
    <source>
        <dbReference type="Pfam" id="PF13193"/>
    </source>
</evidence>
<protein>
    <submittedName>
        <fullName evidence="5">Long-chain acyl-CoA synthetase</fullName>
    </submittedName>
</protein>
<dbReference type="PANTHER" id="PTHR43201:SF5">
    <property type="entry name" value="MEDIUM-CHAIN ACYL-COA LIGASE ACSF2, MITOCHONDRIAL"/>
    <property type="match status" value="1"/>
</dbReference>
<dbReference type="Gene3D" id="3.40.50.12780">
    <property type="entry name" value="N-terminal domain of ligase-like"/>
    <property type="match status" value="1"/>
</dbReference>
<keyword evidence="6" id="KW-1185">Reference proteome</keyword>
<organism evidence="5 6">
    <name type="scientific">Anaerosporobacter mobilis DSM 15930</name>
    <dbReference type="NCBI Taxonomy" id="1120996"/>
    <lineage>
        <taxon>Bacteria</taxon>
        <taxon>Bacillati</taxon>
        <taxon>Bacillota</taxon>
        <taxon>Clostridia</taxon>
        <taxon>Lachnospirales</taxon>
        <taxon>Lachnospiraceae</taxon>
        <taxon>Anaerosporobacter</taxon>
    </lineage>
</organism>
<dbReference type="STRING" id="1120996.SAMN02746066_01713"/>
<evidence type="ECO:0000259" key="3">
    <source>
        <dbReference type="Pfam" id="PF00501"/>
    </source>
</evidence>
<dbReference type="GO" id="GO:0006631">
    <property type="term" value="P:fatty acid metabolic process"/>
    <property type="evidence" value="ECO:0007669"/>
    <property type="project" value="TreeGrafter"/>
</dbReference>
<comment type="similarity">
    <text evidence="1">Belongs to the ATP-dependent AMP-binding enzyme family.</text>
</comment>
<sequence length="456" mass="51122">MTIFDYIFMHAKKSPERMALKSEKNSITYGRLLIQINTYGEYLQRNTCHQGDRVILKIKERQEWFITFLSLLAIGCLVIPVSPDITDYELETVKADTKADAVVDQYIHVEPSEKAFPSKSNTGGIIHMTSGTTGKQKYCVRNIMQLTIEGEMYQKTFQLYESDKILALPPLYHSYALGAGGMSALVTGACLYTLDTFVPRRALSVIQEEKITILIIVPVMAKLLCNSYTASEEQLKSVRLSIVGAGAISKELYEDFYQKYGITLLSNYGSTETGAIISRVEKGPYNSVGKPMEGVMIKVLDENKRPVPIGEQGKLWVKCPNMFTGYLGMTKRPKDEEGWFPMHDIVYMNQSGALFICGRECGIINIGGQKVNPKEVEEVILSIPKVKDCVVMECKDKVKAFVAAEGLTPEAIRKECMIKLSNYKVPSMIEFIQNIPRNELGKVQYRILTDGVKNGC</sequence>
<dbReference type="Gene3D" id="3.30.300.30">
    <property type="match status" value="1"/>
</dbReference>
<feature type="domain" description="AMP-dependent synthetase/ligase" evidence="3">
    <location>
        <begin position="125"/>
        <end position="327"/>
    </location>
</feature>